<organism evidence="1 2">
    <name type="scientific">Mycoplasmopsis cynos</name>
    <dbReference type="NCBI Taxonomy" id="171284"/>
    <lineage>
        <taxon>Bacteria</taxon>
        <taxon>Bacillati</taxon>
        <taxon>Mycoplasmatota</taxon>
        <taxon>Mycoplasmoidales</taxon>
        <taxon>Metamycoplasmataceae</taxon>
        <taxon>Mycoplasmopsis</taxon>
    </lineage>
</organism>
<accession>A0ABD8AJQ7</accession>
<dbReference type="SUPFAM" id="SSF53098">
    <property type="entry name" value="Ribonuclease H-like"/>
    <property type="match status" value="1"/>
</dbReference>
<name>A0ABD8AJQ7_9BACT</name>
<sequence>MVFKKHGFPKMIYSYKRRTFWGNENNQTTFEKILNEKGIEIKCSSNPAHKPYVERSFRTGLGKYQVYIDKSNLKNLNDLRLNSNGFRDYYNTRNNKLISKHNVFNQEGKKNGNWAINIVVNRKSFECCCKI</sequence>
<proteinExistence type="predicted"/>
<evidence type="ECO:0000313" key="2">
    <source>
        <dbReference type="Proteomes" id="UP001327314"/>
    </source>
</evidence>
<reference evidence="1 2" key="1">
    <citation type="submission" date="2023-12" db="EMBL/GenBank/DDBJ databases">
        <title>Hybrid Genome Assemblies of Mycoplasma cynos and Mycoplasma felis isolated from Dogs and Cats with Infectious Respiratory Disease.</title>
        <authorList>
            <person name="Framst I."/>
            <person name="Cai H."/>
            <person name="Ramesh P."/>
            <person name="Maboni G."/>
        </authorList>
    </citation>
    <scope>NUCLEOTIDE SEQUENCE [LARGE SCALE GENOMIC DNA]</scope>
    <source>
        <strain evidence="1 2">30510</strain>
    </source>
</reference>
<gene>
    <name evidence="1" type="ORF">RRG46_00770</name>
</gene>
<dbReference type="InterPro" id="IPR012337">
    <property type="entry name" value="RNaseH-like_sf"/>
</dbReference>
<dbReference type="EMBL" id="CP141046">
    <property type="protein sequence ID" value="WQQ20074.1"/>
    <property type="molecule type" value="Genomic_DNA"/>
</dbReference>
<evidence type="ECO:0000313" key="1">
    <source>
        <dbReference type="EMBL" id="WQQ20074.1"/>
    </source>
</evidence>
<protein>
    <submittedName>
        <fullName evidence="1">Transposase</fullName>
    </submittedName>
</protein>
<dbReference type="Gene3D" id="3.30.420.10">
    <property type="entry name" value="Ribonuclease H-like superfamily/Ribonuclease H"/>
    <property type="match status" value="1"/>
</dbReference>
<dbReference type="Proteomes" id="UP001327314">
    <property type="component" value="Chromosome"/>
</dbReference>
<dbReference type="AlphaFoldDB" id="A0ABD8AJQ7"/>
<dbReference type="RefSeq" id="WP_284524272.1">
    <property type="nucleotide sequence ID" value="NZ_CP103987.1"/>
</dbReference>
<dbReference type="InterPro" id="IPR036397">
    <property type="entry name" value="RNaseH_sf"/>
</dbReference>